<name>A0A4Y2NUY8_ARAVE</name>
<dbReference type="Pfam" id="PF14223">
    <property type="entry name" value="Retrotran_gag_2"/>
    <property type="match status" value="1"/>
</dbReference>
<reference evidence="1 2" key="1">
    <citation type="journal article" date="2019" name="Sci. Rep.">
        <title>Orb-weaving spider Araneus ventricosus genome elucidates the spidroin gene catalogue.</title>
        <authorList>
            <person name="Kono N."/>
            <person name="Nakamura H."/>
            <person name="Ohtoshi R."/>
            <person name="Moran D.A.P."/>
            <person name="Shinohara A."/>
            <person name="Yoshida Y."/>
            <person name="Fujiwara M."/>
            <person name="Mori M."/>
            <person name="Tomita M."/>
            <person name="Arakawa K."/>
        </authorList>
    </citation>
    <scope>NUCLEOTIDE SEQUENCE [LARGE SCALE GENOMIC DNA]</scope>
</reference>
<dbReference type="EMBL" id="BGPR01009967">
    <property type="protein sequence ID" value="GBN43408.1"/>
    <property type="molecule type" value="Genomic_DNA"/>
</dbReference>
<accession>A0A4Y2NUY8</accession>
<organism evidence="1 2">
    <name type="scientific">Araneus ventricosus</name>
    <name type="common">Orbweaver spider</name>
    <name type="synonym">Epeira ventricosa</name>
    <dbReference type="NCBI Taxonomy" id="182803"/>
    <lineage>
        <taxon>Eukaryota</taxon>
        <taxon>Metazoa</taxon>
        <taxon>Ecdysozoa</taxon>
        <taxon>Arthropoda</taxon>
        <taxon>Chelicerata</taxon>
        <taxon>Arachnida</taxon>
        <taxon>Araneae</taxon>
        <taxon>Araneomorphae</taxon>
        <taxon>Entelegynae</taxon>
        <taxon>Araneoidea</taxon>
        <taxon>Araneidae</taxon>
        <taxon>Araneus</taxon>
    </lineage>
</organism>
<evidence type="ECO:0000313" key="1">
    <source>
        <dbReference type="EMBL" id="GBN43408.1"/>
    </source>
</evidence>
<evidence type="ECO:0000313" key="2">
    <source>
        <dbReference type="Proteomes" id="UP000499080"/>
    </source>
</evidence>
<keyword evidence="2" id="KW-1185">Reference proteome</keyword>
<dbReference type="Proteomes" id="UP000499080">
    <property type="component" value="Unassembled WGS sequence"/>
</dbReference>
<gene>
    <name evidence="1" type="ORF">AVEN_82718_1</name>
</gene>
<sequence>MAMASFGTMRIELLTRDNYETWKIQMRTLLVKSDLWTYVGGLKVKPELIDGNAESREAWCEWTETGEKAKADLILCISPAELKQIKNSVTSREIWIRLDPPKGSARKATLLKLLIQLKMSDTGDVRDHLRKFFDIVDKLSEMEIKSTKIYCRLCCFTVYQRVMKIFDAQSNDAMIFHRQMFSESK</sequence>
<comment type="caution">
    <text evidence="1">The sequence shown here is derived from an EMBL/GenBank/DDBJ whole genome shotgun (WGS) entry which is preliminary data.</text>
</comment>
<protein>
    <submittedName>
        <fullName evidence="1">Uncharacterized protein</fullName>
    </submittedName>
</protein>
<dbReference type="AlphaFoldDB" id="A0A4Y2NUY8"/>
<proteinExistence type="predicted"/>
<dbReference type="OrthoDB" id="8003956at2759"/>